<dbReference type="Proteomes" id="UP000476176">
    <property type="component" value="Unassembled WGS sequence"/>
</dbReference>
<keyword evidence="4" id="KW-0732">Signal</keyword>
<keyword evidence="3 5" id="KW-0964">Secreted</keyword>
<proteinExistence type="inferred from homology"/>
<evidence type="ECO:0000313" key="12">
    <source>
        <dbReference type="Proteomes" id="UP000486351"/>
    </source>
</evidence>
<comment type="similarity">
    <text evidence="2 5">Belongs to the RxLR effector family.</text>
</comment>
<evidence type="ECO:0000313" key="11">
    <source>
        <dbReference type="Proteomes" id="UP000476176"/>
    </source>
</evidence>
<dbReference type="AlphaFoldDB" id="A0A6A3HWA5"/>
<evidence type="ECO:0000256" key="3">
    <source>
        <dbReference type="ARBA" id="ARBA00022525"/>
    </source>
</evidence>
<comment type="caution">
    <text evidence="6">The sequence shown here is derived from an EMBL/GenBank/DDBJ whole genome shotgun (WGS) entry which is preliminary data.</text>
</comment>
<evidence type="ECO:0000256" key="5">
    <source>
        <dbReference type="RuleBase" id="RU367124"/>
    </source>
</evidence>
<evidence type="ECO:0000256" key="1">
    <source>
        <dbReference type="ARBA" id="ARBA00004613"/>
    </source>
</evidence>
<comment type="domain">
    <text evidence="5">The RxLR-dEER motif acts to carry the protein into the host cell cytoplasm through binding to cell surface phosphatidylinositol-3-phosphate.</text>
</comment>
<organism evidence="6 10">
    <name type="scientific">Phytophthora fragariae</name>
    <dbReference type="NCBI Taxonomy" id="53985"/>
    <lineage>
        <taxon>Eukaryota</taxon>
        <taxon>Sar</taxon>
        <taxon>Stramenopiles</taxon>
        <taxon>Oomycota</taxon>
        <taxon>Peronosporomycetes</taxon>
        <taxon>Peronosporales</taxon>
        <taxon>Peronosporaceae</taxon>
        <taxon>Phytophthora</taxon>
    </lineage>
</organism>
<protein>
    <recommendedName>
        <fullName evidence="5">RxLR effector protein</fullName>
    </recommendedName>
</protein>
<comment type="subcellular location">
    <subcellularLocation>
        <location evidence="1 5">Secreted</location>
    </subcellularLocation>
</comment>
<evidence type="ECO:0000256" key="4">
    <source>
        <dbReference type="ARBA" id="ARBA00022729"/>
    </source>
</evidence>
<dbReference type="InterPro" id="IPR031825">
    <property type="entry name" value="RXLR"/>
</dbReference>
<dbReference type="Pfam" id="PF16810">
    <property type="entry name" value="RXLR"/>
    <property type="match status" value="1"/>
</dbReference>
<comment type="function">
    <text evidence="5">Effector that suppresses plant defense responses during pathogen infection.</text>
</comment>
<evidence type="ECO:0000313" key="9">
    <source>
        <dbReference type="EMBL" id="KAE9289784.1"/>
    </source>
</evidence>
<sequence length="120" mass="13411">MDEFTQVATADRAQPAVVLTNDTPSKRLLRTANTEGVGEDDEEERGLNGLVKKLVAKKDTPLLQHIPEDYVTKLLGDKQLRRSAFHDWNKADIDGNGLSSVLKSNDDSTKLIRKYVKFIS</sequence>
<gene>
    <name evidence="8" type="ORF">PF004_g25177</name>
    <name evidence="9" type="ORF">PF008_g25808</name>
    <name evidence="7" type="ORF">PF010_g25738</name>
    <name evidence="6" type="ORF">PF011_g25128</name>
</gene>
<dbReference type="EMBL" id="QXFX01003022">
    <property type="protein sequence ID" value="KAE9071777.1"/>
    <property type="molecule type" value="Genomic_DNA"/>
</dbReference>
<evidence type="ECO:0000256" key="2">
    <source>
        <dbReference type="ARBA" id="ARBA00010400"/>
    </source>
</evidence>
<dbReference type="Proteomes" id="UP000486351">
    <property type="component" value="Unassembled WGS sequence"/>
</dbReference>
<dbReference type="EMBL" id="QXGC01003018">
    <property type="protein sequence ID" value="KAE9179391.1"/>
    <property type="molecule type" value="Genomic_DNA"/>
</dbReference>
<dbReference type="Proteomes" id="UP000488956">
    <property type="component" value="Unassembled WGS sequence"/>
</dbReference>
<evidence type="ECO:0000313" key="8">
    <source>
        <dbReference type="EMBL" id="KAE9179391.1"/>
    </source>
</evidence>
<name>A0A6A3HWA5_9STRA</name>
<evidence type="ECO:0000313" key="13">
    <source>
        <dbReference type="Proteomes" id="UP000488956"/>
    </source>
</evidence>
<dbReference type="Proteomes" id="UP000460718">
    <property type="component" value="Unassembled WGS sequence"/>
</dbReference>
<evidence type="ECO:0000313" key="7">
    <source>
        <dbReference type="EMBL" id="KAE9071777.1"/>
    </source>
</evidence>
<reference evidence="10 11" key="1">
    <citation type="submission" date="2018-09" db="EMBL/GenBank/DDBJ databases">
        <title>Genomic investigation of the strawberry pathogen Phytophthora fragariae indicates pathogenicity is determined by transcriptional variation in three key races.</title>
        <authorList>
            <person name="Adams T.M."/>
            <person name="Armitage A.D."/>
            <person name="Sobczyk M.K."/>
            <person name="Bates H.J."/>
            <person name="Dunwell J.M."/>
            <person name="Nellist C.F."/>
            <person name="Harrison R.J."/>
        </authorList>
    </citation>
    <scope>NUCLEOTIDE SEQUENCE [LARGE SCALE GENOMIC DNA]</scope>
    <source>
        <strain evidence="8 11">BC-23</strain>
        <strain evidence="9 12">NOV-77</strain>
        <strain evidence="7 13">ONT-3</strain>
        <strain evidence="6 10">SCRP245</strain>
    </source>
</reference>
<evidence type="ECO:0000313" key="6">
    <source>
        <dbReference type="EMBL" id="KAE8973747.1"/>
    </source>
</evidence>
<dbReference type="EMBL" id="QXFY01003000">
    <property type="protein sequence ID" value="KAE9289784.1"/>
    <property type="molecule type" value="Genomic_DNA"/>
</dbReference>
<dbReference type="EMBL" id="QXFW01003001">
    <property type="protein sequence ID" value="KAE8973747.1"/>
    <property type="molecule type" value="Genomic_DNA"/>
</dbReference>
<accession>A0A6A3HWA5</accession>
<evidence type="ECO:0000313" key="10">
    <source>
        <dbReference type="Proteomes" id="UP000460718"/>
    </source>
</evidence>